<protein>
    <recommendedName>
        <fullName evidence="3 7">Guanine deaminase</fullName>
        <shortName evidence="8">Guanase</shortName>
        <ecNumber evidence="3 7">3.5.4.3</ecNumber>
    </recommendedName>
    <alternativeName>
        <fullName evidence="8">Guanine aminohydrolase</fullName>
    </alternativeName>
</protein>
<proteinExistence type="inferred from homology"/>
<dbReference type="InterPro" id="IPR051607">
    <property type="entry name" value="Metallo-dep_hydrolases"/>
</dbReference>
<keyword evidence="5 8" id="KW-0378">Hydrolase</keyword>
<dbReference type="Proteomes" id="UP001524944">
    <property type="component" value="Unassembled WGS sequence"/>
</dbReference>
<dbReference type="InterPro" id="IPR032466">
    <property type="entry name" value="Metal_Hydrolase"/>
</dbReference>
<dbReference type="PANTHER" id="PTHR11271">
    <property type="entry name" value="GUANINE DEAMINASE"/>
    <property type="match status" value="1"/>
</dbReference>
<dbReference type="SUPFAM" id="SSF51338">
    <property type="entry name" value="Composite domain of metallo-dependent hydrolases"/>
    <property type="match status" value="2"/>
</dbReference>
<name>A0ABT1Y8Q9_9FIRM</name>
<dbReference type="InterPro" id="IPR011059">
    <property type="entry name" value="Metal-dep_hydrolase_composite"/>
</dbReference>
<keyword evidence="6 8" id="KW-0862">Zinc</keyword>
<dbReference type="EC" id="3.5.4.3" evidence="3 7"/>
<evidence type="ECO:0000256" key="2">
    <source>
        <dbReference type="ARBA" id="ARBA00006745"/>
    </source>
</evidence>
<dbReference type="EMBL" id="JANPWE010000006">
    <property type="protein sequence ID" value="MCR6546279.1"/>
    <property type="molecule type" value="Genomic_DNA"/>
</dbReference>
<accession>A0ABT1Y8Q9</accession>
<dbReference type="InterPro" id="IPR014311">
    <property type="entry name" value="Guanine_deaminase"/>
</dbReference>
<gene>
    <name evidence="10" type="primary">guaD</name>
    <name evidence="10" type="ORF">NVS47_12275</name>
</gene>
<evidence type="ECO:0000313" key="11">
    <source>
        <dbReference type="Proteomes" id="UP001524944"/>
    </source>
</evidence>
<keyword evidence="11" id="KW-1185">Reference proteome</keyword>
<evidence type="ECO:0000256" key="3">
    <source>
        <dbReference type="ARBA" id="ARBA00012781"/>
    </source>
</evidence>
<organism evidence="10 11">
    <name type="scientific">Dehalobacterium formicoaceticum</name>
    <dbReference type="NCBI Taxonomy" id="51515"/>
    <lineage>
        <taxon>Bacteria</taxon>
        <taxon>Bacillati</taxon>
        <taxon>Bacillota</taxon>
        <taxon>Clostridia</taxon>
        <taxon>Eubacteriales</taxon>
        <taxon>Peptococcaceae</taxon>
        <taxon>Dehalobacterium</taxon>
    </lineage>
</organism>
<dbReference type="Gene3D" id="3.20.20.140">
    <property type="entry name" value="Metal-dependent hydrolases"/>
    <property type="match status" value="1"/>
</dbReference>
<comment type="pathway">
    <text evidence="1 8">Purine metabolism; guanine degradation; xanthine from guanine: step 1/1.</text>
</comment>
<comment type="caution">
    <text evidence="10">The sequence shown here is derived from an EMBL/GenBank/DDBJ whole genome shotgun (WGS) entry which is preliminary data.</text>
</comment>
<evidence type="ECO:0000256" key="7">
    <source>
        <dbReference type="NCBIfam" id="TIGR02967"/>
    </source>
</evidence>
<keyword evidence="4 8" id="KW-0479">Metal-binding</keyword>
<dbReference type="GO" id="GO:0008892">
    <property type="term" value="F:guanine deaminase activity"/>
    <property type="evidence" value="ECO:0007669"/>
    <property type="project" value="UniProtKB-EC"/>
</dbReference>
<evidence type="ECO:0000256" key="1">
    <source>
        <dbReference type="ARBA" id="ARBA00004984"/>
    </source>
</evidence>
<evidence type="ECO:0000313" key="10">
    <source>
        <dbReference type="EMBL" id="MCR6546279.1"/>
    </source>
</evidence>
<dbReference type="PANTHER" id="PTHR11271:SF6">
    <property type="entry name" value="GUANINE DEAMINASE"/>
    <property type="match status" value="1"/>
</dbReference>
<dbReference type="SUPFAM" id="SSF51556">
    <property type="entry name" value="Metallo-dependent hydrolases"/>
    <property type="match status" value="1"/>
</dbReference>
<evidence type="ECO:0000259" key="9">
    <source>
        <dbReference type="Pfam" id="PF01979"/>
    </source>
</evidence>
<dbReference type="RefSeq" id="WP_089611734.1">
    <property type="nucleotide sequence ID" value="NZ_CP022121.1"/>
</dbReference>
<comment type="catalytic activity">
    <reaction evidence="8">
        <text>guanine + H2O + H(+) = xanthine + NH4(+)</text>
        <dbReference type="Rhea" id="RHEA:14665"/>
        <dbReference type="ChEBI" id="CHEBI:15377"/>
        <dbReference type="ChEBI" id="CHEBI:15378"/>
        <dbReference type="ChEBI" id="CHEBI:16235"/>
        <dbReference type="ChEBI" id="CHEBI:17712"/>
        <dbReference type="ChEBI" id="CHEBI:28938"/>
        <dbReference type="EC" id="3.5.4.3"/>
    </reaction>
</comment>
<evidence type="ECO:0000256" key="4">
    <source>
        <dbReference type="ARBA" id="ARBA00022723"/>
    </source>
</evidence>
<sequence>MTKIFKGNILFTPTPEKFTIIPHGHILVSEGKVKAVYQKLPEEYRNLEIIDYQDKLIIPGMNDLHCHASQYKHMGMAMDRELIPWLENYTFPEEAKFQDIKYAEKIYQRFIKEIWKQGTTRIVVFATVHKESTMKLLDMFIQSGLGAYVGKVNMDNNCPDYICETLEDSLKDTEEIIIKYGDKSSLVKPIITPRFAPSCSKKLLKGLGDLGKKHGIPVQSHLSENRKEVQWVKELFPDADSYGDVYKQYGLFGDTPTLMAHCSLSSEEEMTLMRENNVLAVHCPASNLNVGSGMMPIRKFINRGIKLGLGSDLSGGHTPSLMKTMVYAIQTSKIFWVNSEKQMDFLTNSEAFFIATKGGGSFFGKVGSFEEGYDFDALIIDDGELNYLDYTLEERLERFIYVGDDRHILHRYVRGSLIKEPVL</sequence>
<dbReference type="Gene3D" id="2.30.40.10">
    <property type="entry name" value="Urease, subunit C, domain 1"/>
    <property type="match status" value="1"/>
</dbReference>
<dbReference type="InterPro" id="IPR006680">
    <property type="entry name" value="Amidohydro-rel"/>
</dbReference>
<reference evidence="10 11" key="1">
    <citation type="submission" date="2022-08" db="EMBL/GenBank/DDBJ databases">
        <title>Proteogenomics of the novel Dehalobacterium formicoaceticum strain EZ94 highlights a key role of methyltransferases during anaerobic dichloromethane degradation.</title>
        <authorList>
            <person name="Wasmund K."/>
        </authorList>
    </citation>
    <scope>NUCLEOTIDE SEQUENCE [LARGE SCALE GENOMIC DNA]</scope>
    <source>
        <strain evidence="10 11">EZ94</strain>
    </source>
</reference>
<dbReference type="NCBIfam" id="TIGR02967">
    <property type="entry name" value="guan_deamin"/>
    <property type="match status" value="1"/>
</dbReference>
<feature type="domain" description="Amidohydrolase-related" evidence="9">
    <location>
        <begin position="57"/>
        <end position="416"/>
    </location>
</feature>
<evidence type="ECO:0000256" key="8">
    <source>
        <dbReference type="RuleBase" id="RU366009"/>
    </source>
</evidence>
<comment type="cofactor">
    <cofactor evidence="8">
        <name>Zn(2+)</name>
        <dbReference type="ChEBI" id="CHEBI:29105"/>
    </cofactor>
    <text evidence="8">Binds 1 zinc ion per subunit.</text>
</comment>
<evidence type="ECO:0000256" key="5">
    <source>
        <dbReference type="ARBA" id="ARBA00022801"/>
    </source>
</evidence>
<evidence type="ECO:0000256" key="6">
    <source>
        <dbReference type="ARBA" id="ARBA00022833"/>
    </source>
</evidence>
<comment type="similarity">
    <text evidence="2 8">Belongs to the metallo-dependent hydrolases superfamily. ATZ/TRZ family.</text>
</comment>
<dbReference type="Pfam" id="PF01979">
    <property type="entry name" value="Amidohydro_1"/>
    <property type="match status" value="1"/>
</dbReference>
<comment type="function">
    <text evidence="8">Catalyzes the hydrolytic deamination of guanine, producing xanthine and ammonia.</text>
</comment>